<dbReference type="InterPro" id="IPR051057">
    <property type="entry name" value="PI-PLC_domain"/>
</dbReference>
<proteinExistence type="predicted"/>
<keyword evidence="3" id="KW-1185">Reference proteome</keyword>
<protein>
    <recommendedName>
        <fullName evidence="4">Phosphatidylinositol-specific phospholipase C X domain-containing protein</fullName>
    </recommendedName>
</protein>
<accession>A0A1E3Q0H6</accession>
<evidence type="ECO:0000256" key="1">
    <source>
        <dbReference type="SAM" id="SignalP"/>
    </source>
</evidence>
<dbReference type="PANTHER" id="PTHR13593:SF146">
    <property type="entry name" value="PLC-LIKE PHOSPHODIESTERASE"/>
    <property type="match status" value="1"/>
</dbReference>
<reference evidence="2 3" key="1">
    <citation type="journal article" date="2016" name="Proc. Natl. Acad. Sci. U.S.A.">
        <title>Comparative genomics of biotechnologically important yeasts.</title>
        <authorList>
            <person name="Riley R."/>
            <person name="Haridas S."/>
            <person name="Wolfe K.H."/>
            <person name="Lopes M.R."/>
            <person name="Hittinger C.T."/>
            <person name="Goeker M."/>
            <person name="Salamov A.A."/>
            <person name="Wisecaver J.H."/>
            <person name="Long T.M."/>
            <person name="Calvey C.H."/>
            <person name="Aerts A.L."/>
            <person name="Barry K.W."/>
            <person name="Choi C."/>
            <person name="Clum A."/>
            <person name="Coughlan A.Y."/>
            <person name="Deshpande S."/>
            <person name="Douglass A.P."/>
            <person name="Hanson S.J."/>
            <person name="Klenk H.-P."/>
            <person name="LaButti K.M."/>
            <person name="Lapidus A."/>
            <person name="Lindquist E.A."/>
            <person name="Lipzen A.M."/>
            <person name="Meier-Kolthoff J.P."/>
            <person name="Ohm R.A."/>
            <person name="Otillar R.P."/>
            <person name="Pangilinan J.L."/>
            <person name="Peng Y."/>
            <person name="Rokas A."/>
            <person name="Rosa C.A."/>
            <person name="Scheuner C."/>
            <person name="Sibirny A.A."/>
            <person name="Slot J.C."/>
            <person name="Stielow J.B."/>
            <person name="Sun H."/>
            <person name="Kurtzman C.P."/>
            <person name="Blackwell M."/>
            <person name="Grigoriev I.V."/>
            <person name="Jeffries T.W."/>
        </authorList>
    </citation>
    <scope>NUCLEOTIDE SEQUENCE [LARGE SCALE GENOMIC DNA]</scope>
    <source>
        <strain evidence="2 3">NRRL Y-11557</strain>
    </source>
</reference>
<dbReference type="InterPro" id="IPR017946">
    <property type="entry name" value="PLC-like_Pdiesterase_TIM-brl"/>
</dbReference>
<dbReference type="Proteomes" id="UP000094385">
    <property type="component" value="Unassembled WGS sequence"/>
</dbReference>
<keyword evidence="1" id="KW-0732">Signal</keyword>
<evidence type="ECO:0008006" key="4">
    <source>
        <dbReference type="Google" id="ProtNLM"/>
    </source>
</evidence>
<evidence type="ECO:0000313" key="2">
    <source>
        <dbReference type="EMBL" id="ODQ70672.1"/>
    </source>
</evidence>
<sequence length="296" mass="32401">MVLINLLLPCLLFLTSGLMVQAACNGHDELCTRQYSNVSFVGAHDSPFVGPLPQQNQGWSVTEQLDNGVRFLQGQTHRAPIIGTLNFCHTSCFLENAGTVRDFLTTVKTWLDANPNEVVTLLIVNGDFVPITDFENEFDGSGITNYTYIPPVSPLAINAWPTLQELITAGTRLVVFLDYGADISKVPYILDEFAYFFETPYSQTDPTFSQCKIDRPSNATASGRMYLVNHTLNVNPLDLGILIPDRDNAATTNSPASIEAQANLCSALYGRNPNVMLLDFVDQGDVIGAENGLNSL</sequence>
<name>A0A1E3Q0H6_LIPST</name>
<dbReference type="EMBL" id="KV454299">
    <property type="protein sequence ID" value="ODQ70672.1"/>
    <property type="molecule type" value="Genomic_DNA"/>
</dbReference>
<feature type="signal peptide" evidence="1">
    <location>
        <begin position="1"/>
        <end position="17"/>
    </location>
</feature>
<organism evidence="2 3">
    <name type="scientific">Lipomyces starkeyi NRRL Y-11557</name>
    <dbReference type="NCBI Taxonomy" id="675824"/>
    <lineage>
        <taxon>Eukaryota</taxon>
        <taxon>Fungi</taxon>
        <taxon>Dikarya</taxon>
        <taxon>Ascomycota</taxon>
        <taxon>Saccharomycotina</taxon>
        <taxon>Lipomycetes</taxon>
        <taxon>Lipomycetales</taxon>
        <taxon>Lipomycetaceae</taxon>
        <taxon>Lipomyces</taxon>
    </lineage>
</organism>
<evidence type="ECO:0000313" key="3">
    <source>
        <dbReference type="Proteomes" id="UP000094385"/>
    </source>
</evidence>
<dbReference type="SUPFAM" id="SSF51695">
    <property type="entry name" value="PLC-like phosphodiesterases"/>
    <property type="match status" value="1"/>
</dbReference>
<gene>
    <name evidence="2" type="ORF">LIPSTDRAFT_5440</name>
</gene>
<dbReference type="STRING" id="675824.A0A1E3Q0H6"/>
<dbReference type="GO" id="GO:0008081">
    <property type="term" value="F:phosphoric diester hydrolase activity"/>
    <property type="evidence" value="ECO:0007669"/>
    <property type="project" value="InterPro"/>
</dbReference>
<dbReference type="PANTHER" id="PTHR13593">
    <property type="match status" value="1"/>
</dbReference>
<dbReference type="GO" id="GO:0006629">
    <property type="term" value="P:lipid metabolic process"/>
    <property type="evidence" value="ECO:0007669"/>
    <property type="project" value="InterPro"/>
</dbReference>
<dbReference type="OrthoDB" id="7984201at2759"/>
<feature type="chain" id="PRO_5009134034" description="Phosphatidylinositol-specific phospholipase C X domain-containing protein" evidence="1">
    <location>
        <begin position="18"/>
        <end position="296"/>
    </location>
</feature>
<dbReference type="Gene3D" id="3.20.20.190">
    <property type="entry name" value="Phosphatidylinositol (PI) phosphodiesterase"/>
    <property type="match status" value="1"/>
</dbReference>
<dbReference type="AlphaFoldDB" id="A0A1E3Q0H6"/>
<dbReference type="Pfam" id="PF26146">
    <property type="entry name" value="PI-PLC_X"/>
    <property type="match status" value="1"/>
</dbReference>